<dbReference type="PANTHER" id="PTHR47357">
    <property type="entry name" value="COP1-INTERACTIVE PROTEIN 1"/>
    <property type="match status" value="1"/>
</dbReference>
<dbReference type="PANTHER" id="PTHR47357:SF1">
    <property type="entry name" value="SPINDLE POLE BODY COMPONENT 110"/>
    <property type="match status" value="1"/>
</dbReference>
<feature type="compositionally biased region" description="Low complexity" evidence="2">
    <location>
        <begin position="698"/>
        <end position="710"/>
    </location>
</feature>
<reference evidence="3" key="1">
    <citation type="journal article" date="2023" name="Mol. Phylogenet. Evol.">
        <title>Genome-scale phylogeny and comparative genomics of the fungal order Sordariales.</title>
        <authorList>
            <person name="Hensen N."/>
            <person name="Bonometti L."/>
            <person name="Westerberg I."/>
            <person name="Brannstrom I.O."/>
            <person name="Guillou S."/>
            <person name="Cros-Aarteil S."/>
            <person name="Calhoun S."/>
            <person name="Haridas S."/>
            <person name="Kuo A."/>
            <person name="Mondo S."/>
            <person name="Pangilinan J."/>
            <person name="Riley R."/>
            <person name="LaButti K."/>
            <person name="Andreopoulos B."/>
            <person name="Lipzen A."/>
            <person name="Chen C."/>
            <person name="Yan M."/>
            <person name="Daum C."/>
            <person name="Ng V."/>
            <person name="Clum A."/>
            <person name="Steindorff A."/>
            <person name="Ohm R.A."/>
            <person name="Martin F."/>
            <person name="Silar P."/>
            <person name="Natvig D.O."/>
            <person name="Lalanne C."/>
            <person name="Gautier V."/>
            <person name="Ament-Velasquez S.L."/>
            <person name="Kruys A."/>
            <person name="Hutchinson M.I."/>
            <person name="Powell A.J."/>
            <person name="Barry K."/>
            <person name="Miller A.N."/>
            <person name="Grigoriev I.V."/>
            <person name="Debuchy R."/>
            <person name="Gladieux P."/>
            <person name="Hiltunen Thoren M."/>
            <person name="Johannesson H."/>
        </authorList>
    </citation>
    <scope>NUCLEOTIDE SEQUENCE</scope>
    <source>
        <strain evidence="3">PSN293</strain>
    </source>
</reference>
<keyword evidence="1" id="KW-0175">Coiled coil</keyword>
<feature type="region of interest" description="Disordered" evidence="2">
    <location>
        <begin position="271"/>
        <end position="300"/>
    </location>
</feature>
<dbReference type="AlphaFoldDB" id="A0AAN6YFG7"/>
<evidence type="ECO:0000313" key="3">
    <source>
        <dbReference type="EMBL" id="KAK4217528.1"/>
    </source>
</evidence>
<dbReference type="GO" id="GO:0005200">
    <property type="term" value="F:structural constituent of cytoskeleton"/>
    <property type="evidence" value="ECO:0007669"/>
    <property type="project" value="TreeGrafter"/>
</dbReference>
<evidence type="ECO:0000313" key="4">
    <source>
        <dbReference type="Proteomes" id="UP001301769"/>
    </source>
</evidence>
<keyword evidence="4" id="KW-1185">Reference proteome</keyword>
<feature type="region of interest" description="Disordered" evidence="2">
    <location>
        <begin position="81"/>
        <end position="121"/>
    </location>
</feature>
<feature type="compositionally biased region" description="Basic residues" evidence="2">
    <location>
        <begin position="86"/>
        <end position="95"/>
    </location>
</feature>
<gene>
    <name evidence="3" type="ORF">QBC37DRAFT_47053</name>
</gene>
<name>A0AAN6YFG7_9PEZI</name>
<dbReference type="Gene3D" id="1.10.287.1490">
    <property type="match status" value="1"/>
</dbReference>
<dbReference type="GO" id="GO:0005856">
    <property type="term" value="C:cytoskeleton"/>
    <property type="evidence" value="ECO:0007669"/>
    <property type="project" value="TreeGrafter"/>
</dbReference>
<dbReference type="Proteomes" id="UP001301769">
    <property type="component" value="Unassembled WGS sequence"/>
</dbReference>
<feature type="region of interest" description="Disordered" evidence="2">
    <location>
        <begin position="693"/>
        <end position="738"/>
    </location>
</feature>
<feature type="region of interest" description="Disordered" evidence="2">
    <location>
        <begin position="1"/>
        <end position="68"/>
    </location>
</feature>
<feature type="coiled-coil region" evidence="1">
    <location>
        <begin position="440"/>
        <end position="565"/>
    </location>
</feature>
<evidence type="ECO:0000256" key="2">
    <source>
        <dbReference type="SAM" id="MobiDB-lite"/>
    </source>
</evidence>
<accession>A0AAN6YFG7</accession>
<dbReference type="EMBL" id="MU858059">
    <property type="protein sequence ID" value="KAK4217528.1"/>
    <property type="molecule type" value="Genomic_DNA"/>
</dbReference>
<feature type="compositionally biased region" description="Polar residues" evidence="2">
    <location>
        <begin position="96"/>
        <end position="106"/>
    </location>
</feature>
<evidence type="ECO:0000256" key="1">
    <source>
        <dbReference type="SAM" id="Coils"/>
    </source>
</evidence>
<proteinExistence type="predicted"/>
<comment type="caution">
    <text evidence="3">The sequence shown here is derived from an EMBL/GenBank/DDBJ whole genome shotgun (WGS) entry which is preliminary data.</text>
</comment>
<organism evidence="3 4">
    <name type="scientific">Rhypophila decipiens</name>
    <dbReference type="NCBI Taxonomy" id="261697"/>
    <lineage>
        <taxon>Eukaryota</taxon>
        <taxon>Fungi</taxon>
        <taxon>Dikarya</taxon>
        <taxon>Ascomycota</taxon>
        <taxon>Pezizomycotina</taxon>
        <taxon>Sordariomycetes</taxon>
        <taxon>Sordariomycetidae</taxon>
        <taxon>Sordariales</taxon>
        <taxon>Naviculisporaceae</taxon>
        <taxon>Rhypophila</taxon>
    </lineage>
</organism>
<feature type="coiled-coil region" evidence="1">
    <location>
        <begin position="143"/>
        <end position="188"/>
    </location>
</feature>
<protein>
    <submittedName>
        <fullName evidence="3">Myosin heavy chain, skeletal muscle, adult</fullName>
    </submittedName>
</protein>
<reference evidence="3" key="2">
    <citation type="submission" date="2023-05" db="EMBL/GenBank/DDBJ databases">
        <authorList>
            <consortium name="Lawrence Berkeley National Laboratory"/>
            <person name="Steindorff A."/>
            <person name="Hensen N."/>
            <person name="Bonometti L."/>
            <person name="Westerberg I."/>
            <person name="Brannstrom I.O."/>
            <person name="Guillou S."/>
            <person name="Cros-Aarteil S."/>
            <person name="Calhoun S."/>
            <person name="Haridas S."/>
            <person name="Kuo A."/>
            <person name="Mondo S."/>
            <person name="Pangilinan J."/>
            <person name="Riley R."/>
            <person name="Labutti K."/>
            <person name="Andreopoulos B."/>
            <person name="Lipzen A."/>
            <person name="Chen C."/>
            <person name="Yanf M."/>
            <person name="Daum C."/>
            <person name="Ng V."/>
            <person name="Clum A."/>
            <person name="Ohm R."/>
            <person name="Martin F."/>
            <person name="Silar P."/>
            <person name="Natvig D."/>
            <person name="Lalanne C."/>
            <person name="Gautier V."/>
            <person name="Ament-Velasquez S.L."/>
            <person name="Kruys A."/>
            <person name="Hutchinson M.I."/>
            <person name="Powell A.J."/>
            <person name="Barry K."/>
            <person name="Miller A.N."/>
            <person name="Grigoriev I.V."/>
            <person name="Debuchy R."/>
            <person name="Gladieux P."/>
            <person name="Thoren M.H."/>
            <person name="Johannesson H."/>
        </authorList>
    </citation>
    <scope>NUCLEOTIDE SEQUENCE</scope>
    <source>
        <strain evidence="3">PSN293</strain>
    </source>
</reference>
<sequence length="755" mass="82851">MADDSHLPIAVRRTRRSSAGPLRDRTDATDSTKACVPSPAASLTSTPKKSKKRVRFSDPGPILANLDDEDLSTGLTPIIRRASLSSRKKRRHSTPLRHSTTPSSASGIGIPSHDGQGSPFSGEVHFLPLRQVLDGRVKRRIRRNGLSEEMNVITAEKKRLAQETKAEIERLKAELAEKDDEIHRLHDETVMIDSERVWELEQQVAALKRELASRSGVQQQQIPLSPAFEWTAVARDPFSDDFMDLDAPSEADTEAFGEETMAELLCSTPTRRARDSFPTPPTTSPPRMLATPCTRSSPSQKHVSVQAALPDPEKQRLELELASLKLEISKLTTTLESYSSLTTRIADKLGPYSPHPDSPLEEPHSDLESRLRAVLQLLSDRTAALSELSSSLAGLGFPGSDASEVITSISSAFRTARLELEYLTPGEVSLPLTAAGAAVLDLLLTRLRELGKKSKEAEETIDEYHSIELSLRQQLGARVDAMDELKKDISTLQADNSKKDSQIIELEVGLERLKGAVSRYTRDVAELETLVQKMEDELATCNTSREKQRITIQRQDEQLAAMSEQLEHKLSSAAEQTSSLRTELASVQDAHQAALSNHTSEMIKLNKSHGSALALRDARVAELRLEIDRVNSSLRSAHEMIRQLRVDNSRLAGENGNLMAKVEMERGKAKEVIDCMRDELKRVVRLGESFSVDGDEPASAGAGKAVATAGTPSGLLSGELGKKRGSSVSLSASRKKRRCDSGLGFLDEEEVDVEV</sequence>